<evidence type="ECO:0000313" key="1">
    <source>
        <dbReference type="EMBL" id="VTT56994.1"/>
    </source>
</evidence>
<name>A0A2H3RI42_FUSFU</name>
<gene>
    <name evidence="1" type="ORF">C2S_13436</name>
</gene>
<reference evidence="1" key="1">
    <citation type="submission" date="2019-05" db="EMBL/GenBank/DDBJ databases">
        <authorList>
            <person name="Piombo E."/>
        </authorList>
    </citation>
    <scope>NUCLEOTIDE SEQUENCE</scope>
    <source>
        <strain evidence="1">C2S</strain>
    </source>
</reference>
<organism evidence="1 2">
    <name type="scientific">Fusarium fujikuroi</name>
    <name type="common">Bakanae and foot rot disease fungus</name>
    <name type="synonym">Gibberella fujikuroi</name>
    <dbReference type="NCBI Taxonomy" id="5127"/>
    <lineage>
        <taxon>Eukaryota</taxon>
        <taxon>Fungi</taxon>
        <taxon>Dikarya</taxon>
        <taxon>Ascomycota</taxon>
        <taxon>Pezizomycotina</taxon>
        <taxon>Sordariomycetes</taxon>
        <taxon>Hypocreomycetidae</taxon>
        <taxon>Hypocreales</taxon>
        <taxon>Nectriaceae</taxon>
        <taxon>Fusarium</taxon>
        <taxon>Fusarium fujikuroi species complex</taxon>
    </lineage>
</organism>
<proteinExistence type="predicted"/>
<dbReference type="Proteomes" id="UP000760494">
    <property type="component" value="Unassembled WGS sequence"/>
</dbReference>
<dbReference type="EMBL" id="CABFJX010000006">
    <property type="protein sequence ID" value="VTT56994.1"/>
    <property type="molecule type" value="Genomic_DNA"/>
</dbReference>
<accession>A0A2H3RI42</accession>
<sequence length="67" mass="6923">MAAMNLYVENIHSPPPPALLVTADSSSTPYLNGYAAIAAAAGRVWLSTPTVPNAELIVAATARTLKT</sequence>
<evidence type="ECO:0000313" key="2">
    <source>
        <dbReference type="Proteomes" id="UP000760494"/>
    </source>
</evidence>
<comment type="caution">
    <text evidence="1">The sequence shown here is derived from an EMBL/GenBank/DDBJ whole genome shotgun (WGS) entry which is preliminary data.</text>
</comment>
<dbReference type="AlphaFoldDB" id="A0A2H3RI42"/>
<protein>
    <submittedName>
        <fullName evidence="1">Uncharacterized protein</fullName>
    </submittedName>
</protein>